<gene>
    <name evidence="1" type="ORF">MS3_10751</name>
</gene>
<dbReference type="EMBL" id="KL252505">
    <property type="protein sequence ID" value="KGB42149.1"/>
    <property type="molecule type" value="Genomic_DNA"/>
</dbReference>
<organism evidence="1">
    <name type="scientific">Schistosoma haematobium</name>
    <name type="common">Blood fluke</name>
    <dbReference type="NCBI Taxonomy" id="6185"/>
    <lineage>
        <taxon>Eukaryota</taxon>
        <taxon>Metazoa</taxon>
        <taxon>Spiralia</taxon>
        <taxon>Lophotrochozoa</taxon>
        <taxon>Platyhelminthes</taxon>
        <taxon>Trematoda</taxon>
        <taxon>Digenea</taxon>
        <taxon>Strigeidida</taxon>
        <taxon>Schistosomatoidea</taxon>
        <taxon>Schistosomatidae</taxon>
        <taxon>Schistosoma</taxon>
    </lineage>
</organism>
<evidence type="ECO:0000313" key="1">
    <source>
        <dbReference type="EMBL" id="KGB42149.1"/>
    </source>
</evidence>
<proteinExistence type="predicted"/>
<sequence length="240" mass="26493">MGDFKRVIHPTNSQGQVCGRDVPGKPYLFFFDSQSCLRLGPALVVTGCPTPQVCVASCPKYYWSWKGPFDQKLQYVRSLMICLGGVDANDPKFASQSIDQLVQDKQCAPYVYHSRSILGRCIPSQVSRLMGNGTGQVRDETGKPIHLMDAENQEVNGMEVVKSRNICLLPPSTCVVLCCTLNVSQCLFFPYGEGLLVLECTTFFEKVVADLSQTWHVILVFSYGLSGNLGIRILSGFSLC</sequence>
<accession>A0A095A8N7</accession>
<dbReference type="AlphaFoldDB" id="A0A095A8N7"/>
<name>A0A095A8N7_SCHHA</name>
<reference evidence="1" key="1">
    <citation type="journal article" date="2012" name="Nat. Genet.">
        <title>Whole-genome sequence of Schistosoma haematobium.</title>
        <authorList>
            <person name="Young N.D."/>
            <person name="Jex A.R."/>
            <person name="Li B."/>
            <person name="Liu S."/>
            <person name="Yang L."/>
            <person name="Xiong Z."/>
            <person name="Li Y."/>
            <person name="Cantacessi C."/>
            <person name="Hall R.S."/>
            <person name="Xu X."/>
            <person name="Chen F."/>
            <person name="Wu X."/>
            <person name="Zerlotini A."/>
            <person name="Oliveira G."/>
            <person name="Hofmann A."/>
            <person name="Zhang G."/>
            <person name="Fang X."/>
            <person name="Kang Y."/>
            <person name="Campbell B.E."/>
            <person name="Loukas A."/>
            <person name="Ranganathan S."/>
            <person name="Rollinson D."/>
            <person name="Rinaldi G."/>
            <person name="Brindley P.J."/>
            <person name="Yang H."/>
            <person name="Wang J."/>
            <person name="Wang J."/>
            <person name="Gasser R.B."/>
        </authorList>
    </citation>
    <scope>NUCLEOTIDE SEQUENCE [LARGE SCALE GENOMIC DNA]</scope>
</reference>
<protein>
    <submittedName>
        <fullName evidence="1">Choline transporter-like protein 1</fullName>
    </submittedName>
</protein>